<sequence length="258" mass="29866">MNKYFNISWLVFILFLVVMGCKSTASLTSDVSDLTLSTKEVLKAYKKGVPDFKTMQAKVKATFSEGSKTQTYTISFRMEMDKVIWVNAPFNVIRLMITPDGVQFYNKLDNTYFDGNFRYLSDVLGIELDFAELQNILLGNAIFDLDKNNFNMSVFEEGYLFQPKKQLALFELFYIVNSSYFKLDSQQFQQPKESRFLQIDYLSYQIIDKQSLPEQLKVIALEAGSETIIELQFKSVTLNEPVRFPFKIPSGFEEIDLK</sequence>
<dbReference type="EMBL" id="AFXZ01000036">
    <property type="protein sequence ID" value="EGV42990.2"/>
    <property type="molecule type" value="Genomic_DNA"/>
</dbReference>
<accession>G2EEW2</accession>
<name>G2EEW2_9FLAO</name>
<dbReference type="eggNOG" id="COG2834">
    <property type="taxonomic scope" value="Bacteria"/>
</dbReference>
<gene>
    <name evidence="1" type="ORF">BZARG_1676</name>
</gene>
<reference evidence="1 2" key="1">
    <citation type="journal article" date="2008" name="Int. J. Syst. Evol. Microbiol.">
        <title>Bizionia argentinensis sp. nov., isolated from surface marine water in Antarctica.</title>
        <authorList>
            <person name="Bercovich A."/>
            <person name="Vazquez S.C."/>
            <person name="Yankilevich P."/>
            <person name="Coria S.H."/>
            <person name="Foti M."/>
            <person name="Hernandez E."/>
            <person name="Vidal A."/>
            <person name="Ruberto L."/>
            <person name="Melo C."/>
            <person name="Marenssi S."/>
            <person name="Criscuolo M."/>
            <person name="Memoli M."/>
            <person name="Arguelles M."/>
            <person name="Mac Cormack W.P."/>
        </authorList>
    </citation>
    <scope>NUCLEOTIDE SEQUENCE [LARGE SCALE GENOMIC DNA]</scope>
    <source>
        <strain evidence="1 2">JUB59</strain>
    </source>
</reference>
<evidence type="ECO:0000313" key="2">
    <source>
        <dbReference type="Proteomes" id="UP000003730"/>
    </source>
</evidence>
<dbReference type="Proteomes" id="UP000003730">
    <property type="component" value="Unassembled WGS sequence"/>
</dbReference>
<keyword evidence="2" id="KW-1185">Reference proteome</keyword>
<evidence type="ECO:0000313" key="1">
    <source>
        <dbReference type="EMBL" id="EGV42990.2"/>
    </source>
</evidence>
<proteinExistence type="predicted"/>
<dbReference type="Gene3D" id="2.50.20.10">
    <property type="entry name" value="Lipoprotein localisation LolA/LolB/LppX"/>
    <property type="match status" value="1"/>
</dbReference>
<protein>
    <submittedName>
        <fullName evidence="1">DUF4292 domain-containing protein</fullName>
    </submittedName>
</protein>
<dbReference type="AlphaFoldDB" id="G2EEW2"/>
<dbReference type="STRING" id="1046627.BZARG_1676"/>
<comment type="caution">
    <text evidence="1">The sequence shown here is derived from an EMBL/GenBank/DDBJ whole genome shotgun (WGS) entry which is preliminary data.</text>
</comment>
<dbReference type="RefSeq" id="WP_040288461.1">
    <property type="nucleotide sequence ID" value="NZ_AFXZ01000036.1"/>
</dbReference>
<dbReference type="OrthoDB" id="849114at2"/>
<dbReference type="InterPro" id="IPR025634">
    <property type="entry name" value="DUF4292"/>
</dbReference>
<dbReference type="Pfam" id="PF14125">
    <property type="entry name" value="DUF4292"/>
    <property type="match status" value="1"/>
</dbReference>
<organism evidence="1 2">
    <name type="scientific">Bizionia argentinensis JUB59</name>
    <dbReference type="NCBI Taxonomy" id="1046627"/>
    <lineage>
        <taxon>Bacteria</taxon>
        <taxon>Pseudomonadati</taxon>
        <taxon>Bacteroidota</taxon>
        <taxon>Flavobacteriia</taxon>
        <taxon>Flavobacteriales</taxon>
        <taxon>Flavobacteriaceae</taxon>
        <taxon>Bizionia</taxon>
    </lineage>
</organism>
<dbReference type="PATRIC" id="fig|1046627.3.peg.2053"/>
<dbReference type="PROSITE" id="PS51257">
    <property type="entry name" value="PROKAR_LIPOPROTEIN"/>
    <property type="match status" value="1"/>
</dbReference>